<evidence type="ECO:0000256" key="3">
    <source>
        <dbReference type="ARBA" id="ARBA00022692"/>
    </source>
</evidence>
<evidence type="ECO:0000256" key="2">
    <source>
        <dbReference type="ARBA" id="ARBA00007448"/>
    </source>
</evidence>
<proteinExistence type="inferred from homology"/>
<keyword evidence="4 12" id="KW-0547">Nucleotide-binding</keyword>
<dbReference type="SMART" id="SM01024">
    <property type="entry name" value="BCS1_N"/>
    <property type="match status" value="1"/>
</dbReference>
<dbReference type="InterPro" id="IPR057495">
    <property type="entry name" value="AAA_lid_BCS1"/>
</dbReference>
<dbReference type="InterPro" id="IPR003593">
    <property type="entry name" value="AAA+_ATPase"/>
</dbReference>
<keyword evidence="3" id="KW-0812">Transmembrane</keyword>
<gene>
    <name evidence="15" type="ORF">M408DRAFT_327221</name>
</gene>
<keyword evidence="7 12" id="KW-0067">ATP-binding</keyword>
<dbReference type="PANTHER" id="PTHR23070">
    <property type="entry name" value="BCS1 AAA-TYPE ATPASE"/>
    <property type="match status" value="1"/>
</dbReference>
<dbReference type="InterPro" id="IPR050747">
    <property type="entry name" value="Mitochondrial_chaperone_BCS1"/>
</dbReference>
<dbReference type="PROSITE" id="PS00674">
    <property type="entry name" value="AAA"/>
    <property type="match status" value="1"/>
</dbReference>
<dbReference type="GO" id="GO:0016887">
    <property type="term" value="F:ATP hydrolysis activity"/>
    <property type="evidence" value="ECO:0007669"/>
    <property type="project" value="InterPro"/>
</dbReference>
<comment type="subcellular location">
    <subcellularLocation>
        <location evidence="1">Mitochondrion inner membrane</location>
        <topology evidence="1">Single-pass membrane protein</topology>
    </subcellularLocation>
</comment>
<evidence type="ECO:0000256" key="11">
    <source>
        <dbReference type="ARBA" id="ARBA00048778"/>
    </source>
</evidence>
<dbReference type="InterPro" id="IPR014851">
    <property type="entry name" value="BCS1_N"/>
</dbReference>
<evidence type="ECO:0000256" key="6">
    <source>
        <dbReference type="ARBA" id="ARBA00022801"/>
    </source>
</evidence>
<dbReference type="SMART" id="SM00382">
    <property type="entry name" value="AAA"/>
    <property type="match status" value="1"/>
</dbReference>
<dbReference type="AlphaFoldDB" id="A0A0C3BJY7"/>
<dbReference type="Proteomes" id="UP000054097">
    <property type="component" value="Unassembled WGS sequence"/>
</dbReference>
<evidence type="ECO:0000256" key="10">
    <source>
        <dbReference type="ARBA" id="ARBA00023136"/>
    </source>
</evidence>
<feature type="domain" description="BCS1 N-terminal" evidence="14">
    <location>
        <begin position="2"/>
        <end position="136"/>
    </location>
</feature>
<dbReference type="Pfam" id="PF08740">
    <property type="entry name" value="BCS1_N"/>
    <property type="match status" value="1"/>
</dbReference>
<organism evidence="15 16">
    <name type="scientific">Serendipita vermifera MAFF 305830</name>
    <dbReference type="NCBI Taxonomy" id="933852"/>
    <lineage>
        <taxon>Eukaryota</taxon>
        <taxon>Fungi</taxon>
        <taxon>Dikarya</taxon>
        <taxon>Basidiomycota</taxon>
        <taxon>Agaricomycotina</taxon>
        <taxon>Agaricomycetes</taxon>
        <taxon>Sebacinales</taxon>
        <taxon>Serendipitaceae</taxon>
        <taxon>Serendipita</taxon>
    </lineage>
</organism>
<evidence type="ECO:0008006" key="17">
    <source>
        <dbReference type="Google" id="ProtNLM"/>
    </source>
</evidence>
<dbReference type="EMBL" id="KN824281">
    <property type="protein sequence ID" value="KIM31796.1"/>
    <property type="molecule type" value="Genomic_DNA"/>
</dbReference>
<evidence type="ECO:0000259" key="13">
    <source>
        <dbReference type="SMART" id="SM00382"/>
    </source>
</evidence>
<dbReference type="Gene3D" id="3.40.50.300">
    <property type="entry name" value="P-loop containing nucleotide triphosphate hydrolases"/>
    <property type="match status" value="1"/>
</dbReference>
<protein>
    <recommendedName>
        <fullName evidence="17">AAA+ ATPase domain-containing protein</fullName>
    </recommendedName>
</protein>
<evidence type="ECO:0000256" key="12">
    <source>
        <dbReference type="RuleBase" id="RU003651"/>
    </source>
</evidence>
<evidence type="ECO:0000256" key="7">
    <source>
        <dbReference type="ARBA" id="ARBA00022840"/>
    </source>
</evidence>
<accession>A0A0C3BJY7</accession>
<dbReference type="InterPro" id="IPR027417">
    <property type="entry name" value="P-loop_NTPase"/>
</dbReference>
<evidence type="ECO:0000259" key="14">
    <source>
        <dbReference type="SMART" id="SM01024"/>
    </source>
</evidence>
<dbReference type="GO" id="GO:0005743">
    <property type="term" value="C:mitochondrial inner membrane"/>
    <property type="evidence" value="ECO:0007669"/>
    <property type="project" value="UniProtKB-SubCell"/>
</dbReference>
<keyword evidence="5" id="KW-0999">Mitochondrion inner membrane</keyword>
<dbReference type="HOGENOM" id="CLU_010189_6_2_1"/>
<dbReference type="Pfam" id="PF25426">
    <property type="entry name" value="AAA_lid_BCS1"/>
    <property type="match status" value="1"/>
</dbReference>
<reference evidence="15 16" key="1">
    <citation type="submission" date="2014-04" db="EMBL/GenBank/DDBJ databases">
        <authorList>
            <consortium name="DOE Joint Genome Institute"/>
            <person name="Kuo A."/>
            <person name="Zuccaro A."/>
            <person name="Kohler A."/>
            <person name="Nagy L.G."/>
            <person name="Floudas D."/>
            <person name="Copeland A."/>
            <person name="Barry K.W."/>
            <person name="Cichocki N."/>
            <person name="Veneault-Fourrey C."/>
            <person name="LaButti K."/>
            <person name="Lindquist E.A."/>
            <person name="Lipzen A."/>
            <person name="Lundell T."/>
            <person name="Morin E."/>
            <person name="Murat C."/>
            <person name="Sun H."/>
            <person name="Tunlid A."/>
            <person name="Henrissat B."/>
            <person name="Grigoriev I.V."/>
            <person name="Hibbett D.S."/>
            <person name="Martin F."/>
            <person name="Nordberg H.P."/>
            <person name="Cantor M.N."/>
            <person name="Hua S.X."/>
        </authorList>
    </citation>
    <scope>NUCLEOTIDE SEQUENCE [LARGE SCALE GENOMIC DNA]</scope>
    <source>
        <strain evidence="15 16">MAFF 305830</strain>
    </source>
</reference>
<evidence type="ECO:0000313" key="15">
    <source>
        <dbReference type="EMBL" id="KIM31796.1"/>
    </source>
</evidence>
<dbReference type="SUPFAM" id="SSF52540">
    <property type="entry name" value="P-loop containing nucleoside triphosphate hydrolases"/>
    <property type="match status" value="1"/>
</dbReference>
<dbReference type="Pfam" id="PF00004">
    <property type="entry name" value="AAA"/>
    <property type="match status" value="1"/>
</dbReference>
<evidence type="ECO:0000256" key="5">
    <source>
        <dbReference type="ARBA" id="ARBA00022792"/>
    </source>
</evidence>
<evidence type="ECO:0000313" key="16">
    <source>
        <dbReference type="Proteomes" id="UP000054097"/>
    </source>
</evidence>
<evidence type="ECO:0000256" key="4">
    <source>
        <dbReference type="ARBA" id="ARBA00022741"/>
    </source>
</evidence>
<dbReference type="InterPro" id="IPR003959">
    <property type="entry name" value="ATPase_AAA_core"/>
</dbReference>
<name>A0A0C3BJY7_SERVB</name>
<evidence type="ECO:0000256" key="8">
    <source>
        <dbReference type="ARBA" id="ARBA00022989"/>
    </source>
</evidence>
<feature type="domain" description="AAA+ ATPase" evidence="13">
    <location>
        <begin position="167"/>
        <end position="298"/>
    </location>
</feature>
<dbReference type="GO" id="GO:0005524">
    <property type="term" value="F:ATP binding"/>
    <property type="evidence" value="ECO:0007669"/>
    <property type="project" value="UniProtKB-KW"/>
</dbReference>
<sequence length="379" mass="42540">MAYQTSARAASPQSRWSRMHQLSVETYTETRANGSVNAFFTLVAGPGTHWFKYNGVWLQVKRDRNDRAVNPATGRPWETVTLTTLSQYRNIFPKLLLEARDLALTAQEGRLLIYTHWHSEWRAFGPPRLKRPLSSVVLDDGVSERIETDVKHFLERKQWYAKRGVPWRRGYLLHGPPGSGKSSYIQALAGTLGYDIYLMNLSLRGLADDKLTLLLSQAPPRSIILIEDVDAAFNKRVQTSDDGYQSAVTFSGFINALDGVASSEERIVFMTTNHLDRLDPALIRPGRVDVLQLIGDASPSQARRLFCQFYSEPDVEGEVSTEYAEELEKLGSVIEALVATKRSNGETISMAALQGHFIKHALPKDALNAMEELFPRTTV</sequence>
<evidence type="ECO:0000256" key="9">
    <source>
        <dbReference type="ARBA" id="ARBA00023128"/>
    </source>
</evidence>
<comment type="catalytic activity">
    <reaction evidence="11">
        <text>ATP + H2O = ADP + phosphate + H(+)</text>
        <dbReference type="Rhea" id="RHEA:13065"/>
        <dbReference type="ChEBI" id="CHEBI:15377"/>
        <dbReference type="ChEBI" id="CHEBI:15378"/>
        <dbReference type="ChEBI" id="CHEBI:30616"/>
        <dbReference type="ChEBI" id="CHEBI:43474"/>
        <dbReference type="ChEBI" id="CHEBI:456216"/>
    </reaction>
    <physiologicalReaction direction="left-to-right" evidence="11">
        <dbReference type="Rhea" id="RHEA:13066"/>
    </physiologicalReaction>
</comment>
<keyword evidence="6" id="KW-0378">Hydrolase</keyword>
<evidence type="ECO:0000256" key="1">
    <source>
        <dbReference type="ARBA" id="ARBA00004434"/>
    </source>
</evidence>
<keyword evidence="8" id="KW-1133">Transmembrane helix</keyword>
<dbReference type="STRING" id="933852.A0A0C3BJY7"/>
<keyword evidence="16" id="KW-1185">Reference proteome</keyword>
<comment type="similarity">
    <text evidence="2">Belongs to the AAA ATPase family. BCS1 subfamily.</text>
</comment>
<keyword evidence="9" id="KW-0496">Mitochondrion</keyword>
<dbReference type="InterPro" id="IPR003960">
    <property type="entry name" value="ATPase_AAA_CS"/>
</dbReference>
<dbReference type="CDD" id="cd19510">
    <property type="entry name" value="RecA-like_BCS1"/>
    <property type="match status" value="1"/>
</dbReference>
<reference evidence="16" key="2">
    <citation type="submission" date="2015-01" db="EMBL/GenBank/DDBJ databases">
        <title>Evolutionary Origins and Diversification of the Mycorrhizal Mutualists.</title>
        <authorList>
            <consortium name="DOE Joint Genome Institute"/>
            <consortium name="Mycorrhizal Genomics Consortium"/>
            <person name="Kohler A."/>
            <person name="Kuo A."/>
            <person name="Nagy L.G."/>
            <person name="Floudas D."/>
            <person name="Copeland A."/>
            <person name="Barry K.W."/>
            <person name="Cichocki N."/>
            <person name="Veneault-Fourrey C."/>
            <person name="LaButti K."/>
            <person name="Lindquist E.A."/>
            <person name="Lipzen A."/>
            <person name="Lundell T."/>
            <person name="Morin E."/>
            <person name="Murat C."/>
            <person name="Riley R."/>
            <person name="Ohm R."/>
            <person name="Sun H."/>
            <person name="Tunlid A."/>
            <person name="Henrissat B."/>
            <person name="Grigoriev I.V."/>
            <person name="Hibbett D.S."/>
            <person name="Martin F."/>
        </authorList>
    </citation>
    <scope>NUCLEOTIDE SEQUENCE [LARGE SCALE GENOMIC DNA]</scope>
    <source>
        <strain evidence="16">MAFF 305830</strain>
    </source>
</reference>
<keyword evidence="10" id="KW-0472">Membrane</keyword>
<dbReference type="OrthoDB" id="10251412at2759"/>